<keyword evidence="1" id="KW-1133">Transmembrane helix</keyword>
<dbReference type="STRING" id="1123010.SAMN02745724_02025"/>
<evidence type="ECO:0000313" key="4">
    <source>
        <dbReference type="Proteomes" id="UP000198862"/>
    </source>
</evidence>
<dbReference type="Proteomes" id="UP000198862">
    <property type="component" value="Unassembled WGS sequence"/>
</dbReference>
<feature type="transmembrane region" description="Helical" evidence="1">
    <location>
        <begin position="36"/>
        <end position="55"/>
    </location>
</feature>
<accession>A0A1I1KJE1</accession>
<proteinExistence type="predicted"/>
<protein>
    <recommendedName>
        <fullName evidence="2">NfeD-like C-terminal domain-containing protein</fullName>
    </recommendedName>
</protein>
<feature type="domain" description="NfeD-like C-terminal" evidence="2">
    <location>
        <begin position="95"/>
        <end position="154"/>
    </location>
</feature>
<gene>
    <name evidence="3" type="ORF">SAMN02745724_02025</name>
</gene>
<dbReference type="InterPro" id="IPR012340">
    <property type="entry name" value="NA-bd_OB-fold"/>
</dbReference>
<dbReference type="AlphaFoldDB" id="A0A1I1KJE1"/>
<feature type="transmembrane region" description="Helical" evidence="1">
    <location>
        <begin position="12"/>
        <end position="30"/>
    </location>
</feature>
<evidence type="ECO:0000313" key="3">
    <source>
        <dbReference type="EMBL" id="SFC58263.1"/>
    </source>
</evidence>
<dbReference type="Gene3D" id="2.40.50.140">
    <property type="entry name" value="Nucleic acid-binding proteins"/>
    <property type="match status" value="1"/>
</dbReference>
<dbReference type="OrthoDB" id="7863671at2"/>
<organism evidence="3 4">
    <name type="scientific">Pseudoalteromonas denitrificans DSM 6059</name>
    <dbReference type="NCBI Taxonomy" id="1123010"/>
    <lineage>
        <taxon>Bacteria</taxon>
        <taxon>Pseudomonadati</taxon>
        <taxon>Pseudomonadota</taxon>
        <taxon>Gammaproteobacteria</taxon>
        <taxon>Alteromonadales</taxon>
        <taxon>Pseudoalteromonadaceae</taxon>
        <taxon>Pseudoalteromonas</taxon>
    </lineage>
</organism>
<keyword evidence="1" id="KW-0812">Transmembrane</keyword>
<keyword evidence="1" id="KW-0472">Membrane</keyword>
<dbReference type="EMBL" id="FOLO01000012">
    <property type="protein sequence ID" value="SFC58263.1"/>
    <property type="molecule type" value="Genomic_DNA"/>
</dbReference>
<dbReference type="Pfam" id="PF01957">
    <property type="entry name" value="NfeD"/>
    <property type="match status" value="1"/>
</dbReference>
<dbReference type="InterPro" id="IPR002810">
    <property type="entry name" value="NfeD-like_C"/>
</dbReference>
<sequence>MDIIHYFTQHHAQLFYLIAGVSFTVELAVLGFSGPLLFFAIASVFTGILIHLGIISGWESEILTVGLLTGIITLLLWKPFKRFQNAGGGPDTSSDMIGKQVPSATQITHVKGHIRFSGVDWSARLAADCQVNIIEIDTQCIITGVDGNIMLVKPV</sequence>
<dbReference type="RefSeq" id="WP_091983326.1">
    <property type="nucleotide sequence ID" value="NZ_FOLO01000012.1"/>
</dbReference>
<feature type="transmembrane region" description="Helical" evidence="1">
    <location>
        <begin position="62"/>
        <end position="80"/>
    </location>
</feature>
<evidence type="ECO:0000256" key="1">
    <source>
        <dbReference type="SAM" id="Phobius"/>
    </source>
</evidence>
<name>A0A1I1KJE1_9GAMM</name>
<reference evidence="3 4" key="1">
    <citation type="submission" date="2016-10" db="EMBL/GenBank/DDBJ databases">
        <authorList>
            <person name="de Groot N.N."/>
        </authorList>
    </citation>
    <scope>NUCLEOTIDE SEQUENCE [LARGE SCALE GENOMIC DNA]</scope>
    <source>
        <strain evidence="3 4">DSM 6059</strain>
    </source>
</reference>
<keyword evidence="4" id="KW-1185">Reference proteome</keyword>
<evidence type="ECO:0000259" key="2">
    <source>
        <dbReference type="Pfam" id="PF01957"/>
    </source>
</evidence>